<dbReference type="InterPro" id="IPR003615">
    <property type="entry name" value="HNH_nuc"/>
</dbReference>
<reference evidence="2 3" key="1">
    <citation type="submission" date="2017-12" db="EMBL/GenBank/DDBJ databases">
        <title>Genomic analysis of a novel phage Vp_R1 lytic to Vibrio parahaemolyticus.</title>
        <authorList>
            <person name="Ren H."/>
            <person name="Li Z."/>
        </authorList>
    </citation>
    <scope>NUCLEOTIDE SEQUENCE [LARGE SCALE GENOMIC DNA]</scope>
</reference>
<keyword evidence="3" id="KW-1185">Reference proteome</keyword>
<accession>A0A2H5BQ96</accession>
<dbReference type="SUPFAM" id="SSF54060">
    <property type="entry name" value="His-Me finger endonucleases"/>
    <property type="match status" value="1"/>
</dbReference>
<organism evidence="2 3">
    <name type="scientific">Vibrio phage Vp_R1</name>
    <dbReference type="NCBI Taxonomy" id="2059867"/>
    <lineage>
        <taxon>Viruses</taxon>
        <taxon>Duplodnaviria</taxon>
        <taxon>Heunggongvirae</taxon>
        <taxon>Uroviricota</taxon>
        <taxon>Caudoviricetes</taxon>
        <taxon>Grimontviridae</taxon>
        <taxon>Dalianvirus</taxon>
        <taxon>Dalianvirus R1</taxon>
    </lineage>
</organism>
<evidence type="ECO:0000313" key="3">
    <source>
        <dbReference type="Proteomes" id="UP000240283"/>
    </source>
</evidence>
<dbReference type="Pfam" id="PF13392">
    <property type="entry name" value="HNH_3"/>
    <property type="match status" value="1"/>
</dbReference>
<evidence type="ECO:0000259" key="1">
    <source>
        <dbReference type="Pfam" id="PF13392"/>
    </source>
</evidence>
<dbReference type="Proteomes" id="UP000240283">
    <property type="component" value="Segment"/>
</dbReference>
<gene>
    <name evidence="2" type="ORF">VPR_146</name>
</gene>
<dbReference type="EMBL" id="MG603697">
    <property type="protein sequence ID" value="AUG88510.1"/>
    <property type="molecule type" value="Genomic_DNA"/>
</dbReference>
<evidence type="ECO:0000313" key="2">
    <source>
        <dbReference type="EMBL" id="AUG88510.1"/>
    </source>
</evidence>
<proteinExistence type="predicted"/>
<name>A0A2H5BQ96_9CAUD</name>
<feature type="domain" description="HNH nuclease" evidence="1">
    <location>
        <begin position="41"/>
        <end position="83"/>
    </location>
</feature>
<dbReference type="InterPro" id="IPR044925">
    <property type="entry name" value="His-Me_finger_sf"/>
</dbReference>
<protein>
    <recommendedName>
        <fullName evidence="1">HNH nuclease domain-containing protein</fullName>
    </recommendedName>
</protein>
<sequence>MAKELILATCPKTGCITPTSHRLNKDGYFRKNIGNGVWVMYHRYMWETQKGPIPDGFEVDHKCKNRACCNVEHLQCIDGTQHAVESNETRYLERLNRAKEFWNYTSCTGVELAREFNVTPSCACRWIRGWKV</sequence>
<dbReference type="Gene3D" id="3.90.75.20">
    <property type="match status" value="1"/>
</dbReference>